<dbReference type="InterPro" id="IPR008967">
    <property type="entry name" value="p53-like_TF_DNA-bd_sf"/>
</dbReference>
<dbReference type="PROSITE" id="PS01283">
    <property type="entry name" value="TBOX_1"/>
    <property type="match status" value="1"/>
</dbReference>
<keyword evidence="2" id="KW-0805">Transcription regulation</keyword>
<dbReference type="Pfam" id="PF00907">
    <property type="entry name" value="T-box"/>
    <property type="match status" value="1"/>
</dbReference>
<keyword evidence="3 6" id="KW-0238">DNA-binding</keyword>
<dbReference type="AlphaFoldDB" id="A0A7M7K2X5"/>
<feature type="region of interest" description="Disordered" evidence="7">
    <location>
        <begin position="447"/>
        <end position="526"/>
    </location>
</feature>
<dbReference type="RefSeq" id="XP_022654814.1">
    <property type="nucleotide sequence ID" value="XM_022799079.1"/>
</dbReference>
<proteinExistence type="predicted"/>
<evidence type="ECO:0000256" key="6">
    <source>
        <dbReference type="PROSITE-ProRule" id="PRU00201"/>
    </source>
</evidence>
<comment type="subcellular location">
    <subcellularLocation>
        <location evidence="1 6">Nucleus</location>
    </subcellularLocation>
</comment>
<dbReference type="CDD" id="cd20193">
    <property type="entry name" value="T-box_TBX20-like"/>
    <property type="match status" value="1"/>
</dbReference>
<dbReference type="GO" id="GO:0000981">
    <property type="term" value="F:DNA-binding transcription factor activity, RNA polymerase II-specific"/>
    <property type="evidence" value="ECO:0007669"/>
    <property type="project" value="TreeGrafter"/>
</dbReference>
<evidence type="ECO:0000313" key="9">
    <source>
        <dbReference type="EnsemblMetazoa" id="XP_022654814"/>
    </source>
</evidence>
<evidence type="ECO:0000256" key="5">
    <source>
        <dbReference type="ARBA" id="ARBA00023242"/>
    </source>
</evidence>
<dbReference type="GO" id="GO:0005634">
    <property type="term" value="C:nucleus"/>
    <property type="evidence" value="ECO:0007669"/>
    <property type="project" value="UniProtKB-SubCell"/>
</dbReference>
<evidence type="ECO:0000256" key="3">
    <source>
        <dbReference type="ARBA" id="ARBA00023125"/>
    </source>
</evidence>
<evidence type="ECO:0000256" key="4">
    <source>
        <dbReference type="ARBA" id="ARBA00023163"/>
    </source>
</evidence>
<dbReference type="InterPro" id="IPR001699">
    <property type="entry name" value="TF_T-box"/>
</dbReference>
<dbReference type="EnsemblMetazoa" id="XM_022799079">
    <property type="protein sequence ID" value="XP_022654814"/>
    <property type="gene ID" value="LOC111247762"/>
</dbReference>
<dbReference type="InterPro" id="IPR036960">
    <property type="entry name" value="T-box_sf"/>
</dbReference>
<dbReference type="PANTHER" id="PTHR11267">
    <property type="entry name" value="T-BOX PROTEIN-RELATED"/>
    <property type="match status" value="1"/>
</dbReference>
<keyword evidence="10" id="KW-1185">Reference proteome</keyword>
<name>A0A7M7K2X5_VARDE</name>
<keyword evidence="5 6" id="KW-0539">Nucleus</keyword>
<organism evidence="9 10">
    <name type="scientific">Varroa destructor</name>
    <name type="common">Honeybee mite</name>
    <dbReference type="NCBI Taxonomy" id="109461"/>
    <lineage>
        <taxon>Eukaryota</taxon>
        <taxon>Metazoa</taxon>
        <taxon>Ecdysozoa</taxon>
        <taxon>Arthropoda</taxon>
        <taxon>Chelicerata</taxon>
        <taxon>Arachnida</taxon>
        <taxon>Acari</taxon>
        <taxon>Parasitiformes</taxon>
        <taxon>Mesostigmata</taxon>
        <taxon>Gamasina</taxon>
        <taxon>Dermanyssoidea</taxon>
        <taxon>Varroidae</taxon>
        <taxon>Varroa</taxon>
    </lineage>
</organism>
<sequence length="526" mass="56289">MILSDNSSLSLHALSALHAANFNLSLSLHANGELGSPNGTMSRQTSSPKATDFSIAAIMARSASPSTVTPSPSSSPQPSSLPSSSSPTPCAAPPKAKKRKMSSSSSSHPDDEKTPSGPNPYASLLRGGCNSPALEKVECHLENRDLWERFNELGTEMIITKTGRRMFPTVRVSFSGLPAISAEHRYHVLLDIVPCDNKRYRYAYHRSCWLVAGKADPPSPNRLYQHPDSPYAADQLRKQVVSFEKVKLTNNEMDKQGHIVLNSMHKYQPRIHLIRRRASAANNPIGNVDDEECTTFVFPETTFTAVTAYQNQLITKLKIDSNPFAKGFRDSSRLSDLERETMESILGDNPFSRLMADPSGLSGHEVLSGLPGAPGLTGADPTAYLQHMAAAYAQQLALFAQHGPLGAASSAPSSATAEAIQQQQIYALRMAALSQAALVQAAQQQQLRQSPPVSASRFSPYPLTRSTPPLMSPPPSSVGQAGVPPLQSQTGGLCLSLPPTPGRSSPQIDVCSPSPSSSPAPASHSP</sequence>
<evidence type="ECO:0000256" key="7">
    <source>
        <dbReference type="SAM" id="MobiDB-lite"/>
    </source>
</evidence>
<accession>A0A7M7K2X5</accession>
<dbReference type="InterPro" id="IPR046360">
    <property type="entry name" value="T-box_DNA-bd"/>
</dbReference>
<dbReference type="GO" id="GO:0045893">
    <property type="term" value="P:positive regulation of DNA-templated transcription"/>
    <property type="evidence" value="ECO:0007669"/>
    <property type="project" value="InterPro"/>
</dbReference>
<dbReference type="GO" id="GO:0007507">
    <property type="term" value="P:heart development"/>
    <property type="evidence" value="ECO:0007669"/>
    <property type="project" value="TreeGrafter"/>
</dbReference>
<dbReference type="InParanoid" id="A0A7M7K2X5"/>
<dbReference type="Gene3D" id="2.60.40.820">
    <property type="entry name" value="Transcription factor, T-box"/>
    <property type="match status" value="1"/>
</dbReference>
<dbReference type="KEGG" id="vde:111247762"/>
<dbReference type="SMART" id="SM00425">
    <property type="entry name" value="TBOX"/>
    <property type="match status" value="1"/>
</dbReference>
<dbReference type="FunFam" id="2.60.40.820:FF:000008">
    <property type="entry name" value="T-box transcription factor TBX20"/>
    <property type="match status" value="1"/>
</dbReference>
<dbReference type="GO" id="GO:0000978">
    <property type="term" value="F:RNA polymerase II cis-regulatory region sequence-specific DNA binding"/>
    <property type="evidence" value="ECO:0007669"/>
    <property type="project" value="InterPro"/>
</dbReference>
<feature type="compositionally biased region" description="Low complexity" evidence="7">
    <location>
        <begin position="512"/>
        <end position="526"/>
    </location>
</feature>
<feature type="compositionally biased region" description="Polar residues" evidence="7">
    <location>
        <begin position="448"/>
        <end position="457"/>
    </location>
</feature>
<feature type="compositionally biased region" description="Low complexity" evidence="7">
    <location>
        <begin position="62"/>
        <end position="89"/>
    </location>
</feature>
<dbReference type="GO" id="GO:0000785">
    <property type="term" value="C:chromatin"/>
    <property type="evidence" value="ECO:0007669"/>
    <property type="project" value="TreeGrafter"/>
</dbReference>
<feature type="domain" description="T-box" evidence="8">
    <location>
        <begin position="141"/>
        <end position="330"/>
    </location>
</feature>
<comment type="caution">
    <text evidence="6">Lacks conserved residue(s) required for the propagation of feature annotation.</text>
</comment>
<dbReference type="FunCoup" id="A0A7M7K2X5">
    <property type="interactions" value="3"/>
</dbReference>
<reference evidence="9" key="1">
    <citation type="submission" date="2021-01" db="UniProtKB">
        <authorList>
            <consortium name="EnsemblMetazoa"/>
        </authorList>
    </citation>
    <scope>IDENTIFICATION</scope>
</reference>
<dbReference type="PROSITE" id="PS50252">
    <property type="entry name" value="TBOX_3"/>
    <property type="match status" value="1"/>
</dbReference>
<evidence type="ECO:0000256" key="2">
    <source>
        <dbReference type="ARBA" id="ARBA00023015"/>
    </source>
</evidence>
<evidence type="ECO:0000313" key="10">
    <source>
        <dbReference type="Proteomes" id="UP000594260"/>
    </source>
</evidence>
<dbReference type="GeneID" id="111247762"/>
<dbReference type="SUPFAM" id="SSF49417">
    <property type="entry name" value="p53-like transcription factors"/>
    <property type="match status" value="1"/>
</dbReference>
<evidence type="ECO:0000256" key="1">
    <source>
        <dbReference type="ARBA" id="ARBA00004123"/>
    </source>
</evidence>
<keyword evidence="4" id="KW-0804">Transcription</keyword>
<dbReference type="Proteomes" id="UP000594260">
    <property type="component" value="Unplaced"/>
</dbReference>
<evidence type="ECO:0000259" key="8">
    <source>
        <dbReference type="PROSITE" id="PS50252"/>
    </source>
</evidence>
<feature type="region of interest" description="Disordered" evidence="7">
    <location>
        <begin position="62"/>
        <end position="127"/>
    </location>
</feature>
<protein>
    <recommendedName>
        <fullName evidence="8">T-box domain-containing protein</fullName>
    </recommendedName>
</protein>
<dbReference type="OrthoDB" id="7442607at2759"/>
<dbReference type="PRINTS" id="PR00937">
    <property type="entry name" value="TBOX"/>
</dbReference>
<dbReference type="GO" id="GO:0001708">
    <property type="term" value="P:cell fate specification"/>
    <property type="evidence" value="ECO:0007669"/>
    <property type="project" value="TreeGrafter"/>
</dbReference>
<dbReference type="PANTHER" id="PTHR11267:SF190">
    <property type="entry name" value="T-BOX TRANSCRIPTION FACTOR TBX20"/>
    <property type="match status" value="1"/>
</dbReference>
<dbReference type="InterPro" id="IPR018186">
    <property type="entry name" value="TF_T-box_CS"/>
</dbReference>